<name>A0ABR6NDN9_9SPHN</name>
<dbReference type="Proteomes" id="UP001138540">
    <property type="component" value="Unassembled WGS sequence"/>
</dbReference>
<evidence type="ECO:0000313" key="3">
    <source>
        <dbReference type="Proteomes" id="UP001138540"/>
    </source>
</evidence>
<protein>
    <submittedName>
        <fullName evidence="2">Flp pilus assembly protein TadD</fullName>
    </submittedName>
</protein>
<organism evidence="2 3">
    <name type="scientific">Sphingobium lignivorans</name>
    <dbReference type="NCBI Taxonomy" id="2735886"/>
    <lineage>
        <taxon>Bacteria</taxon>
        <taxon>Pseudomonadati</taxon>
        <taxon>Pseudomonadota</taxon>
        <taxon>Alphaproteobacteria</taxon>
        <taxon>Sphingomonadales</taxon>
        <taxon>Sphingomonadaceae</taxon>
        <taxon>Sphingobium</taxon>
    </lineage>
</organism>
<comment type="caution">
    <text evidence="2">The sequence shown here is derived from an EMBL/GenBank/DDBJ whole genome shotgun (WGS) entry which is preliminary data.</text>
</comment>
<accession>A0ABR6NDN9</accession>
<keyword evidence="1" id="KW-0732">Signal</keyword>
<feature type="signal peptide" evidence="1">
    <location>
        <begin position="1"/>
        <end position="24"/>
    </location>
</feature>
<dbReference type="Gene3D" id="1.25.40.10">
    <property type="entry name" value="Tetratricopeptide repeat domain"/>
    <property type="match status" value="1"/>
</dbReference>
<dbReference type="InterPro" id="IPR011990">
    <property type="entry name" value="TPR-like_helical_dom_sf"/>
</dbReference>
<sequence length="120" mass="12222">MTVTLLKIVGGAAAAALAASAAGAQSNEASGGYAAAAITSGQLDEAERILQPASRADANDPARLLNMATVYARTARFVEAREALARVQALPSEPLELANGNSYSSHAIAAAMLGRLEGRR</sequence>
<dbReference type="RefSeq" id="WP_184151736.1">
    <property type="nucleotide sequence ID" value="NZ_JACHKA010000001.1"/>
</dbReference>
<reference evidence="2 3" key="1">
    <citation type="submission" date="2020-08" db="EMBL/GenBank/DDBJ databases">
        <title>Exploring microbial biodiversity for novel pathways involved in the catabolism of aromatic compounds derived from lignin.</title>
        <authorList>
            <person name="Elkins J."/>
        </authorList>
    </citation>
    <scope>NUCLEOTIDE SEQUENCE [LARGE SCALE GENOMIC DNA]</scope>
    <source>
        <strain evidence="2 3">B1D3A</strain>
    </source>
</reference>
<evidence type="ECO:0000313" key="2">
    <source>
        <dbReference type="EMBL" id="MBB5985398.1"/>
    </source>
</evidence>
<gene>
    <name evidence="2" type="ORF">HNP60_001372</name>
</gene>
<proteinExistence type="predicted"/>
<dbReference type="SUPFAM" id="SSF48452">
    <property type="entry name" value="TPR-like"/>
    <property type="match status" value="1"/>
</dbReference>
<dbReference type="EMBL" id="JACHKA010000001">
    <property type="protein sequence ID" value="MBB5985398.1"/>
    <property type="molecule type" value="Genomic_DNA"/>
</dbReference>
<keyword evidence="3" id="KW-1185">Reference proteome</keyword>
<evidence type="ECO:0000256" key="1">
    <source>
        <dbReference type="SAM" id="SignalP"/>
    </source>
</evidence>
<feature type="chain" id="PRO_5045872393" evidence="1">
    <location>
        <begin position="25"/>
        <end position="120"/>
    </location>
</feature>